<feature type="compositionally biased region" description="Gly residues" evidence="1">
    <location>
        <begin position="589"/>
        <end position="629"/>
    </location>
</feature>
<evidence type="ECO:0000313" key="3">
    <source>
        <dbReference type="Proteomes" id="UP001642540"/>
    </source>
</evidence>
<feature type="compositionally biased region" description="Low complexity" evidence="1">
    <location>
        <begin position="1079"/>
        <end position="1092"/>
    </location>
</feature>
<feature type="compositionally biased region" description="Polar residues" evidence="1">
    <location>
        <begin position="871"/>
        <end position="880"/>
    </location>
</feature>
<feature type="compositionally biased region" description="Low complexity" evidence="1">
    <location>
        <begin position="566"/>
        <end position="588"/>
    </location>
</feature>
<feature type="region of interest" description="Disordered" evidence="1">
    <location>
        <begin position="1177"/>
        <end position="1516"/>
    </location>
</feature>
<comment type="caution">
    <text evidence="2">The sequence shown here is derived from an EMBL/GenBank/DDBJ whole genome shotgun (WGS) entry which is preliminary data.</text>
</comment>
<feature type="compositionally biased region" description="Polar residues" evidence="1">
    <location>
        <begin position="1244"/>
        <end position="1263"/>
    </location>
</feature>
<feature type="compositionally biased region" description="Polar residues" evidence="1">
    <location>
        <begin position="1100"/>
        <end position="1112"/>
    </location>
</feature>
<reference evidence="2 3" key="1">
    <citation type="submission" date="2024-08" db="EMBL/GenBank/DDBJ databases">
        <authorList>
            <person name="Cucini C."/>
            <person name="Frati F."/>
        </authorList>
    </citation>
    <scope>NUCLEOTIDE SEQUENCE [LARGE SCALE GENOMIC DNA]</scope>
</reference>
<feature type="compositionally biased region" description="Polar residues" evidence="1">
    <location>
        <begin position="1177"/>
        <end position="1195"/>
    </location>
</feature>
<feature type="compositionally biased region" description="Polar residues" evidence="1">
    <location>
        <begin position="264"/>
        <end position="273"/>
    </location>
</feature>
<feature type="compositionally biased region" description="Polar residues" evidence="1">
    <location>
        <begin position="431"/>
        <end position="444"/>
    </location>
</feature>
<accession>A0ABP1Q3V7</accession>
<feature type="compositionally biased region" description="Polar residues" evidence="1">
    <location>
        <begin position="1445"/>
        <end position="1456"/>
    </location>
</feature>
<feature type="compositionally biased region" description="Polar residues" evidence="1">
    <location>
        <begin position="1479"/>
        <end position="1502"/>
    </location>
</feature>
<protein>
    <submittedName>
        <fullName evidence="2">Uncharacterized protein</fullName>
    </submittedName>
</protein>
<sequence>MGNGQFGMYFVGSGPPPGNRGDDAVKASCSTNRAVSRDYERVLYKTGRFPYAQSKSASPSDTPKVTNEASTSRLNTCGPLLGTRPVTAFPQRYDSSTTLGKGNISAFPMVGRNLGLSYNRVFRHHDDFHLNYKENYTSAVVKPLFPYPGYACHPCSYGSEDFGTCPGLIPPNCGGYLTSSYLSSGRNALKCVTDNFTSSICDSGTCSDYTPVVKVSKACNSFPKDPKGCQTDPSPWVLNENLRNGKLMVVTPNSRFTKPVGVPATSSTASGKPQSEGVYQPHRNDKKGGGGISKGAQTNPGAPVDDSNGPYPGQNDLVESFPFDPYGTGAGVPANNFGRPEDNAQGGANRPINGTGLPTTGSNSPAKIKSQTPSVKYTSKPIGIVKPTVSSSKSTGPGKTPENGGPGTENKPFRNGKPGVANGTPERGLKNATTGSDNTISNKPGKSAGNEVPMGNHINPETGKPFPNGANGSPGGNIGSQGIPFGNSAPSPTSGKNVPEMPVKNGKSVPKSGNYGTQTGNLGPSPGNMGPAPGNMGPVPGNMGPVLGNMGPAPGNMGPVLGNMEPAPGNMGPAPGNLGPASSASPGGTYPGGSPGGSSGGPAPGNMGGFPGGSPGGGYPAGGAGGSPGGPAPGNMGGFPGGSPGGGYPAGGAGGSPVGSSGGPAPGNMGGFPGGSPGGGYPAGVAGGSPVGSSGGPAPGNMGGFPGGSPGGGYPAGGAGGSPVGSSGGPAPGNMGGFPGGSPGGGYPAGGAGGPAPMDGNYGHAGPSVKNGTPLHSQGPPAQTYDNGKSFKNESPGPGSGGRRAGNINNTGGNGVPGSGGGNNIPGISGNSLPGVVNGSKQAIPNNAYGKGTPTSANQNHLPIKPFGNASPVSGNTHANNGPGAISGQNAPRKPFGNGTPTPGSKSGTAISPRPLGNQVPGPNGVPSLGNGIGTSNSVAGFQRKPAPNNANNGGGNPFGNGTNVGGPPKQWSKTYNGGQPTGSSVPPNPATQRKPSNGKSIRETLPRPTQSSPNTKDENNPPKRKSNKGLFRHPESTNGPRRTNINGGNGKPPEASGSPRGSRAQVAPVPNNGSRTRNNGLPPGGMVNNGPVGLGNGVTNSSPNVAYQQPATAGRNPEIAYGFPNPNPLHQSLNSPQNRVTPIPPTKITPAGLQNGDSGVPGLGYNYAVPMLAAPNRQTDATQNPIQPFQNQSQNNGTTYPPPTFPNTPDGQINNGRNIPAFPTTGNRPIALVAPIGNPADAATSTPAPHRAPQNQQQSNGSPYPPAPFILVSRPSITKGVQTEPNTNPVPETPPSTPPPPPPSQNRPIYTAKKLEGDDSPPYFTPTPIQRGKKLRNQLPARNIHTASSSGSSPERSYPNPHPASAPTGSRPGHWQIPWSAGSSPERSTNTQPKVGGHGGTNPSSNNGAHQAPNQRPSPQIAVVPPAQNLRPAPQIAVVAPVSNPKSPEAINQQGGLKRYPSKQGPSKDGPVFMARKQSINQLKESLSRNGGPKSGNQHNLQLPPGQNVPLKEKRSSIQGVLTIPSKLSVAALRQGDIKIARTSVVKREMAEDENSVGENYITLPRGNPSRMRLVSALKKPPAGTIKPTPNLPTTPNPKEGVTRSRSVHFKGVPPTP</sequence>
<feature type="region of interest" description="Disordered" evidence="1">
    <location>
        <begin position="255"/>
        <end position="1161"/>
    </location>
</feature>
<organism evidence="2 3">
    <name type="scientific">Orchesella dallaii</name>
    <dbReference type="NCBI Taxonomy" id="48710"/>
    <lineage>
        <taxon>Eukaryota</taxon>
        <taxon>Metazoa</taxon>
        <taxon>Ecdysozoa</taxon>
        <taxon>Arthropoda</taxon>
        <taxon>Hexapoda</taxon>
        <taxon>Collembola</taxon>
        <taxon>Entomobryomorpha</taxon>
        <taxon>Entomobryoidea</taxon>
        <taxon>Orchesellidae</taxon>
        <taxon>Orchesellinae</taxon>
        <taxon>Orchesella</taxon>
    </lineage>
</organism>
<feature type="compositionally biased region" description="Polar residues" evidence="1">
    <location>
        <begin position="356"/>
        <end position="377"/>
    </location>
</feature>
<feature type="compositionally biased region" description="Polar residues" evidence="1">
    <location>
        <begin position="53"/>
        <end position="75"/>
    </location>
</feature>
<feature type="compositionally biased region" description="Low complexity" evidence="1">
    <location>
        <begin position="523"/>
        <end position="559"/>
    </location>
</feature>
<feature type="region of interest" description="Disordered" evidence="1">
    <location>
        <begin position="52"/>
        <end position="76"/>
    </location>
</feature>
<keyword evidence="3" id="KW-1185">Reference proteome</keyword>
<dbReference type="Proteomes" id="UP001642540">
    <property type="component" value="Unassembled WGS sequence"/>
</dbReference>
<evidence type="ECO:0000313" key="2">
    <source>
        <dbReference type="EMBL" id="CAL8088395.1"/>
    </source>
</evidence>
<name>A0ABP1Q3V7_9HEXA</name>
<feature type="compositionally biased region" description="Polar residues" evidence="1">
    <location>
        <begin position="972"/>
        <end position="1000"/>
    </location>
</feature>
<feature type="compositionally biased region" description="Gly residues" evidence="1">
    <location>
        <begin position="812"/>
        <end position="824"/>
    </location>
</feature>
<evidence type="ECO:0000256" key="1">
    <source>
        <dbReference type="SAM" id="MobiDB-lite"/>
    </source>
</evidence>
<feature type="compositionally biased region" description="Gly residues" evidence="1">
    <location>
        <begin position="635"/>
        <end position="754"/>
    </location>
</feature>
<feature type="region of interest" description="Disordered" evidence="1">
    <location>
        <begin position="1581"/>
        <end position="1618"/>
    </location>
</feature>
<feature type="compositionally biased region" description="Polar residues" evidence="1">
    <location>
        <begin position="770"/>
        <end position="787"/>
    </location>
</feature>
<feature type="compositionally biased region" description="Polar residues" evidence="1">
    <location>
        <begin position="1382"/>
        <end position="1394"/>
    </location>
</feature>
<feature type="compositionally biased region" description="Polar residues" evidence="1">
    <location>
        <begin position="899"/>
        <end position="910"/>
    </location>
</feature>
<feature type="compositionally biased region" description="Polar residues" evidence="1">
    <location>
        <begin position="1037"/>
        <end position="1047"/>
    </location>
</feature>
<feature type="compositionally biased region" description="Pro residues" evidence="1">
    <location>
        <begin position="1292"/>
        <end position="1306"/>
    </location>
</feature>
<feature type="compositionally biased region" description="Basic residues" evidence="1">
    <location>
        <begin position="1023"/>
        <end position="1032"/>
    </location>
</feature>
<feature type="compositionally biased region" description="Polar residues" evidence="1">
    <location>
        <begin position="388"/>
        <end position="397"/>
    </location>
</feature>
<feature type="compositionally biased region" description="Polar residues" evidence="1">
    <location>
        <begin position="1129"/>
        <end position="1141"/>
    </location>
</feature>
<feature type="compositionally biased region" description="Gly residues" evidence="1">
    <location>
        <begin position="953"/>
        <end position="965"/>
    </location>
</feature>
<proteinExistence type="predicted"/>
<gene>
    <name evidence="2" type="ORF">ODALV1_LOCUS7042</name>
</gene>
<feature type="compositionally biased region" description="Polar residues" evidence="1">
    <location>
        <begin position="1402"/>
        <end position="1419"/>
    </location>
</feature>
<dbReference type="EMBL" id="CAXLJM020000022">
    <property type="protein sequence ID" value="CAL8088395.1"/>
    <property type="molecule type" value="Genomic_DNA"/>
</dbReference>